<accession>A0A5A7P4D5</accession>
<evidence type="ECO:0000313" key="2">
    <source>
        <dbReference type="EMBL" id="GER27612.1"/>
    </source>
</evidence>
<dbReference type="PANTHER" id="PTHR35218">
    <property type="entry name" value="RNASE H DOMAIN-CONTAINING PROTEIN"/>
    <property type="match status" value="1"/>
</dbReference>
<dbReference type="InterPro" id="IPR036691">
    <property type="entry name" value="Endo/exonu/phosph_ase_sf"/>
</dbReference>
<reference evidence="3" key="1">
    <citation type="journal article" date="2019" name="Curr. Biol.">
        <title>Genome Sequence of Striga asiatica Provides Insight into the Evolution of Plant Parasitism.</title>
        <authorList>
            <person name="Yoshida S."/>
            <person name="Kim S."/>
            <person name="Wafula E.K."/>
            <person name="Tanskanen J."/>
            <person name="Kim Y.M."/>
            <person name="Honaas L."/>
            <person name="Yang Z."/>
            <person name="Spallek T."/>
            <person name="Conn C.E."/>
            <person name="Ichihashi Y."/>
            <person name="Cheong K."/>
            <person name="Cui S."/>
            <person name="Der J.P."/>
            <person name="Gundlach H."/>
            <person name="Jiao Y."/>
            <person name="Hori C."/>
            <person name="Ishida J.K."/>
            <person name="Kasahara H."/>
            <person name="Kiba T."/>
            <person name="Kim M.S."/>
            <person name="Koo N."/>
            <person name="Laohavisit A."/>
            <person name="Lee Y.H."/>
            <person name="Lumba S."/>
            <person name="McCourt P."/>
            <person name="Mortimer J.C."/>
            <person name="Mutuku J.M."/>
            <person name="Nomura T."/>
            <person name="Sasaki-Sekimoto Y."/>
            <person name="Seto Y."/>
            <person name="Wang Y."/>
            <person name="Wakatake T."/>
            <person name="Sakakibara H."/>
            <person name="Demura T."/>
            <person name="Yamaguchi S."/>
            <person name="Yoneyama K."/>
            <person name="Manabe R.I."/>
            <person name="Nelson D.C."/>
            <person name="Schulman A.H."/>
            <person name="Timko M.P."/>
            <person name="dePamphilis C.W."/>
            <person name="Choi D."/>
            <person name="Shirasu K."/>
        </authorList>
    </citation>
    <scope>NUCLEOTIDE SEQUENCE [LARGE SCALE GENOMIC DNA]</scope>
    <source>
        <strain evidence="3">cv. UVA1</strain>
    </source>
</reference>
<keyword evidence="3" id="KW-1185">Reference proteome</keyword>
<dbReference type="Proteomes" id="UP000325081">
    <property type="component" value="Unassembled WGS sequence"/>
</dbReference>
<dbReference type="SUPFAM" id="SSF56219">
    <property type="entry name" value="DNase I-like"/>
    <property type="match status" value="1"/>
</dbReference>
<gene>
    <name evidence="2" type="ORF">STAS_03331</name>
</gene>
<evidence type="ECO:0000256" key="1">
    <source>
        <dbReference type="SAM" id="MobiDB-lite"/>
    </source>
</evidence>
<dbReference type="EMBL" id="BKCP01002002">
    <property type="protein sequence ID" value="GER27612.1"/>
    <property type="molecule type" value="Genomic_DNA"/>
</dbReference>
<dbReference type="OrthoDB" id="1741802at2759"/>
<dbReference type="PANTHER" id="PTHR35218:SF8">
    <property type="entry name" value="ENDONUCLEASE_EXONUCLEASE_PHOSPHATASE"/>
    <property type="match status" value="1"/>
</dbReference>
<evidence type="ECO:0000313" key="3">
    <source>
        <dbReference type="Proteomes" id="UP000325081"/>
    </source>
</evidence>
<sequence>MNYISLKGGENQVTGMEQDIVHGMNLRSNSQMEPPDNNMPDQLEEDRAGDGDHMNEDGNLMSQVPSAALGKFFCAFFNLKNHYCPDVFAIFEPRISRVNADKLIRKSGFDYSFRVEATGFSRVQDGVEVFVTFVYASPNPTTRHSLWPELRQLATRINVPWLIGGDFNCILRQAERRGGAISRNNISADFSDWLFDCELHEVRTDGLLFTWERGGLTEARLLYSKFGLDDQIPAGTRPTPSSH</sequence>
<dbReference type="Gene3D" id="3.60.10.10">
    <property type="entry name" value="Endonuclease/exonuclease/phosphatase"/>
    <property type="match status" value="1"/>
</dbReference>
<protein>
    <submittedName>
        <fullName evidence="2">AGC (cAMP-dependent)</fullName>
    </submittedName>
</protein>
<dbReference type="AlphaFoldDB" id="A0A5A7P4D5"/>
<comment type="caution">
    <text evidence="2">The sequence shown here is derived from an EMBL/GenBank/DDBJ whole genome shotgun (WGS) entry which is preliminary data.</text>
</comment>
<feature type="region of interest" description="Disordered" evidence="1">
    <location>
        <begin position="27"/>
        <end position="53"/>
    </location>
</feature>
<proteinExistence type="predicted"/>
<organism evidence="2 3">
    <name type="scientific">Striga asiatica</name>
    <name type="common">Asiatic witchweed</name>
    <name type="synonym">Buchnera asiatica</name>
    <dbReference type="NCBI Taxonomy" id="4170"/>
    <lineage>
        <taxon>Eukaryota</taxon>
        <taxon>Viridiplantae</taxon>
        <taxon>Streptophyta</taxon>
        <taxon>Embryophyta</taxon>
        <taxon>Tracheophyta</taxon>
        <taxon>Spermatophyta</taxon>
        <taxon>Magnoliopsida</taxon>
        <taxon>eudicotyledons</taxon>
        <taxon>Gunneridae</taxon>
        <taxon>Pentapetalae</taxon>
        <taxon>asterids</taxon>
        <taxon>lamiids</taxon>
        <taxon>Lamiales</taxon>
        <taxon>Orobanchaceae</taxon>
        <taxon>Buchnereae</taxon>
        <taxon>Striga</taxon>
    </lineage>
</organism>
<name>A0A5A7P4D5_STRAF</name>